<evidence type="ECO:0000256" key="4">
    <source>
        <dbReference type="ARBA" id="ARBA00022741"/>
    </source>
</evidence>
<dbReference type="EC" id="1.17.4.1" evidence="2"/>
<accession>C0FW91</accession>
<dbReference type="InterPro" id="IPR023806">
    <property type="entry name" value="CHP03905"/>
</dbReference>
<evidence type="ECO:0000313" key="7">
    <source>
        <dbReference type="EMBL" id="EEG93149.1"/>
    </source>
</evidence>
<dbReference type="Pfam" id="PF12637">
    <property type="entry name" value="TSCPD"/>
    <property type="match status" value="1"/>
</dbReference>
<dbReference type="EMBL" id="ACFY01000115">
    <property type="protein sequence ID" value="EEG93149.1"/>
    <property type="molecule type" value="Genomic_DNA"/>
</dbReference>
<dbReference type="GO" id="GO:0071897">
    <property type="term" value="P:DNA biosynthetic process"/>
    <property type="evidence" value="ECO:0007669"/>
    <property type="project" value="UniProtKB-KW"/>
</dbReference>
<protein>
    <recommendedName>
        <fullName evidence="2">ribonucleoside-diphosphate reductase</fullName>
        <ecNumber evidence="2">1.17.4.1</ecNumber>
    </recommendedName>
</protein>
<evidence type="ECO:0000256" key="3">
    <source>
        <dbReference type="ARBA" id="ARBA00022634"/>
    </source>
</evidence>
<feature type="domain" description="TSCPD" evidence="6">
    <location>
        <begin position="18"/>
        <end position="93"/>
    </location>
</feature>
<comment type="catalytic activity">
    <reaction evidence="5">
        <text>a 2'-deoxyribonucleoside 5'-diphosphate + [thioredoxin]-disulfide + H2O = a ribonucleoside 5'-diphosphate + [thioredoxin]-dithiol</text>
        <dbReference type="Rhea" id="RHEA:23252"/>
        <dbReference type="Rhea" id="RHEA-COMP:10698"/>
        <dbReference type="Rhea" id="RHEA-COMP:10700"/>
        <dbReference type="ChEBI" id="CHEBI:15377"/>
        <dbReference type="ChEBI" id="CHEBI:29950"/>
        <dbReference type="ChEBI" id="CHEBI:50058"/>
        <dbReference type="ChEBI" id="CHEBI:57930"/>
        <dbReference type="ChEBI" id="CHEBI:73316"/>
        <dbReference type="EC" id="1.17.4.1"/>
    </reaction>
</comment>
<proteinExistence type="inferred from homology"/>
<sequence>MESYHQKRRSAYIMKYVYKTKGTCSTLIELELEGNIVHNVKFTGGCNGNLQAIPKLVEGLTVEQVEQKIGGISCNGRGTSCGDQLAKACREAYEAEQK</sequence>
<evidence type="ECO:0000256" key="2">
    <source>
        <dbReference type="ARBA" id="ARBA00012274"/>
    </source>
</evidence>
<evidence type="ECO:0000256" key="1">
    <source>
        <dbReference type="ARBA" id="ARBA00007405"/>
    </source>
</evidence>
<dbReference type="AlphaFoldDB" id="C0FW91"/>
<evidence type="ECO:0000313" key="8">
    <source>
        <dbReference type="Proteomes" id="UP000003561"/>
    </source>
</evidence>
<dbReference type="GO" id="GO:0000166">
    <property type="term" value="F:nucleotide binding"/>
    <property type="evidence" value="ECO:0007669"/>
    <property type="project" value="UniProtKB-KW"/>
</dbReference>
<dbReference type="Proteomes" id="UP000003561">
    <property type="component" value="Unassembled WGS sequence"/>
</dbReference>
<keyword evidence="4" id="KW-0547">Nucleotide-binding</keyword>
<reference evidence="7 8" key="2">
    <citation type="submission" date="2009-03" db="EMBL/GenBank/DDBJ databases">
        <title>Draft genome sequence of Roseburia inulinivorans (DSM 16841).</title>
        <authorList>
            <person name="Sudarsanam P."/>
            <person name="Ley R."/>
            <person name="Guruge J."/>
            <person name="Turnbaugh P.J."/>
            <person name="Mahowald M."/>
            <person name="Liep D."/>
            <person name="Gordon J."/>
        </authorList>
    </citation>
    <scope>NUCLEOTIDE SEQUENCE [LARGE SCALE GENOMIC DNA]</scope>
    <source>
        <strain evidence="7 8">DSM 16841</strain>
    </source>
</reference>
<evidence type="ECO:0000259" key="6">
    <source>
        <dbReference type="Pfam" id="PF12637"/>
    </source>
</evidence>
<evidence type="ECO:0000256" key="5">
    <source>
        <dbReference type="ARBA" id="ARBA00047754"/>
    </source>
</evidence>
<dbReference type="NCBIfam" id="TIGR03905">
    <property type="entry name" value="TIGR03905_4_Cys"/>
    <property type="match status" value="1"/>
</dbReference>
<organism evidence="7 8">
    <name type="scientific">Roseburia inulinivorans DSM 16841</name>
    <dbReference type="NCBI Taxonomy" id="622312"/>
    <lineage>
        <taxon>Bacteria</taxon>
        <taxon>Bacillati</taxon>
        <taxon>Bacillota</taxon>
        <taxon>Clostridia</taxon>
        <taxon>Lachnospirales</taxon>
        <taxon>Lachnospiraceae</taxon>
        <taxon>Roseburia</taxon>
    </lineage>
</organism>
<dbReference type="eggNOG" id="ENOG5032YE7">
    <property type="taxonomic scope" value="Bacteria"/>
</dbReference>
<gene>
    <name evidence="7" type="ORF">ROSEINA2194_03018</name>
</gene>
<dbReference type="InterPro" id="IPR024434">
    <property type="entry name" value="TSCPD_dom"/>
</dbReference>
<comment type="caution">
    <text evidence="7">The sequence shown here is derived from an EMBL/GenBank/DDBJ whole genome shotgun (WGS) entry which is preliminary data.</text>
</comment>
<dbReference type="GO" id="GO:0004748">
    <property type="term" value="F:ribonucleoside-diphosphate reductase activity, thioredoxin disulfide as acceptor"/>
    <property type="evidence" value="ECO:0007669"/>
    <property type="project" value="UniProtKB-EC"/>
</dbReference>
<reference evidence="7 8" key="1">
    <citation type="submission" date="2009-02" db="EMBL/GenBank/DDBJ databases">
        <authorList>
            <person name="Fulton L."/>
            <person name="Clifton S."/>
            <person name="Fulton B."/>
            <person name="Xu J."/>
            <person name="Minx P."/>
            <person name="Pepin K.H."/>
            <person name="Johnson M."/>
            <person name="Bhonagiri V."/>
            <person name="Nash W.E."/>
            <person name="Mardis E.R."/>
            <person name="Wilson R.K."/>
        </authorList>
    </citation>
    <scope>NUCLEOTIDE SEQUENCE [LARGE SCALE GENOMIC DNA]</scope>
    <source>
        <strain evidence="7 8">DSM 16841</strain>
    </source>
</reference>
<name>C0FW91_9FIRM</name>
<comment type="similarity">
    <text evidence="1">Belongs to the ribonucleoside diphosphate reductase class-2 family.</text>
</comment>
<keyword evidence="3" id="KW-0237">DNA synthesis</keyword>